<proteinExistence type="predicted"/>
<evidence type="ECO:0000256" key="1">
    <source>
        <dbReference type="SAM" id="SignalP"/>
    </source>
</evidence>
<dbReference type="OrthoDB" id="5077411at2"/>
<reference evidence="3" key="1">
    <citation type="submission" date="2019-09" db="EMBL/GenBank/DDBJ databases">
        <title>Mumia zhuanghuii sp. nov. isolated from the intestinal contents of plateau pika (Ochotona curzoniae) in the Qinghai-Tibet plateau of China.</title>
        <authorList>
            <person name="Tian Z."/>
        </authorList>
    </citation>
    <scope>NUCLEOTIDE SEQUENCE [LARGE SCALE GENOMIC DNA]</scope>
    <source>
        <strain evidence="3">JCM 30598</strain>
    </source>
</reference>
<dbReference type="EMBL" id="VYSA01000001">
    <property type="protein sequence ID" value="KAA9110890.1"/>
    <property type="molecule type" value="Genomic_DNA"/>
</dbReference>
<evidence type="ECO:0000313" key="3">
    <source>
        <dbReference type="Proteomes" id="UP000325827"/>
    </source>
</evidence>
<name>A0A5J5J4F5_9MICO</name>
<sequence>MKSRFSPVALFLVAVMMSGCSGLPEPVVTTPHTTDAMAFTAAEQTYRNYIDALNHVDLNDPSTFEAVYSWTTGDVETATRESMTQMQSLGWVVSGDATILLVVPHSMGGRDPVTADLAVCVDVGAVSLVDASGASVVAPSRTDVQSTLATLEANAESPTGWLLAEVVGRIGEPTCPSSL</sequence>
<protein>
    <submittedName>
        <fullName evidence="2">Uncharacterized protein</fullName>
    </submittedName>
</protein>
<organism evidence="2 3">
    <name type="scientific">Microbacterium rhizomatis</name>
    <dbReference type="NCBI Taxonomy" id="1631477"/>
    <lineage>
        <taxon>Bacteria</taxon>
        <taxon>Bacillati</taxon>
        <taxon>Actinomycetota</taxon>
        <taxon>Actinomycetes</taxon>
        <taxon>Micrococcales</taxon>
        <taxon>Microbacteriaceae</taxon>
        <taxon>Microbacterium</taxon>
    </lineage>
</organism>
<keyword evidence="1" id="KW-0732">Signal</keyword>
<evidence type="ECO:0000313" key="2">
    <source>
        <dbReference type="EMBL" id="KAA9110890.1"/>
    </source>
</evidence>
<dbReference type="PROSITE" id="PS51257">
    <property type="entry name" value="PROKAR_LIPOPROTEIN"/>
    <property type="match status" value="1"/>
</dbReference>
<comment type="caution">
    <text evidence="2">The sequence shown here is derived from an EMBL/GenBank/DDBJ whole genome shotgun (WGS) entry which is preliminary data.</text>
</comment>
<dbReference type="Proteomes" id="UP000325827">
    <property type="component" value="Unassembled WGS sequence"/>
</dbReference>
<keyword evidence="3" id="KW-1185">Reference proteome</keyword>
<feature type="signal peptide" evidence="1">
    <location>
        <begin position="1"/>
        <end position="22"/>
    </location>
</feature>
<accession>A0A5J5J4F5</accession>
<dbReference type="AlphaFoldDB" id="A0A5J5J4F5"/>
<dbReference type="RefSeq" id="WP_150447662.1">
    <property type="nucleotide sequence ID" value="NZ_VYSA01000001.1"/>
</dbReference>
<feature type="chain" id="PRO_5039476428" evidence="1">
    <location>
        <begin position="23"/>
        <end position="179"/>
    </location>
</feature>
<gene>
    <name evidence="2" type="ORF">F6B43_04460</name>
</gene>